<keyword evidence="3" id="KW-0479">Metal-binding</keyword>
<dbReference type="GO" id="GO:0046872">
    <property type="term" value="F:metal ion binding"/>
    <property type="evidence" value="ECO:0007669"/>
    <property type="project" value="UniProtKB-KW"/>
</dbReference>
<feature type="transmembrane region" description="Helical" evidence="7">
    <location>
        <begin position="305"/>
        <end position="324"/>
    </location>
</feature>
<feature type="transmembrane region" description="Helical" evidence="7">
    <location>
        <begin position="151"/>
        <end position="173"/>
    </location>
</feature>
<protein>
    <submittedName>
        <fullName evidence="9">Cytochrome c oxidase accessory protein CcoG</fullName>
    </submittedName>
</protein>
<keyword evidence="7" id="KW-1133">Transmembrane helix</keyword>
<keyword evidence="7" id="KW-0812">Transmembrane</keyword>
<dbReference type="Pfam" id="PF13746">
    <property type="entry name" value="Fer4_18"/>
    <property type="match status" value="1"/>
</dbReference>
<feature type="transmembrane region" description="Helical" evidence="7">
    <location>
        <begin position="128"/>
        <end position="145"/>
    </location>
</feature>
<keyword evidence="5" id="KW-0408">Iron</keyword>
<dbReference type="PROSITE" id="PS51379">
    <property type="entry name" value="4FE4S_FER_2"/>
    <property type="match status" value="1"/>
</dbReference>
<evidence type="ECO:0000256" key="1">
    <source>
        <dbReference type="ARBA" id="ARBA00022448"/>
    </source>
</evidence>
<organism evidence="9">
    <name type="scientific">Sedimenticola thiotaurini</name>
    <dbReference type="NCBI Taxonomy" id="1543721"/>
    <lineage>
        <taxon>Bacteria</taxon>
        <taxon>Pseudomonadati</taxon>
        <taxon>Pseudomonadota</taxon>
        <taxon>Gammaproteobacteria</taxon>
        <taxon>Chromatiales</taxon>
        <taxon>Sedimenticolaceae</taxon>
        <taxon>Sedimenticola</taxon>
    </lineage>
</organism>
<evidence type="ECO:0000256" key="3">
    <source>
        <dbReference type="ARBA" id="ARBA00022723"/>
    </source>
</evidence>
<dbReference type="Pfam" id="PF11614">
    <property type="entry name" value="FixG_C"/>
    <property type="match status" value="1"/>
</dbReference>
<evidence type="ECO:0000256" key="4">
    <source>
        <dbReference type="ARBA" id="ARBA00022982"/>
    </source>
</evidence>
<keyword evidence="7" id="KW-0472">Membrane</keyword>
<dbReference type="InterPro" id="IPR014116">
    <property type="entry name" value="Cyt_c_oxidase_cbb3_FixG"/>
</dbReference>
<dbReference type="NCBIfam" id="TIGR02745">
    <property type="entry name" value="ccoG_rdxA_fixG"/>
    <property type="match status" value="1"/>
</dbReference>
<sequence>MPGRWRTRKWWADAFWLIFFFGPYLRWGDRQAVLFDIPNRQFHLFGVTVLPQDIWMLALLLLFFAILLAVVTAVVGRVWCGFFCFQTVWTDLFTWIEEKLEGPPAKRRKLDKAPMDFHKFRIKLIKHLLWLLIGFLTGVSFVAWFTDAYQLWYDIFTLNLSVVAASTIALFTAGTYGLAGFMREQVCFWLCPYARIQGVMVDNTTAVPTYDFHRGEPRGRIKKGQKDQNRKLGDCVDCGQCVAVCPTGVDIRHGQQEGCIMCALCIDACDAVMEKVGRPTGLIRYESLDELNGKETRPIYMRPRVWIYTAVLTLALAGIGYGLLSIDAIEIKVLHARQPLYVMQSDGSVQNKYTIKILNKLDQDVDVKISATGPKGLVLVGADKPVYAKRSKVTPRTLFVRVPRQNLTSETVPIVFHATGRTRDGKQFASERESVFIGPR</sequence>
<evidence type="ECO:0000256" key="2">
    <source>
        <dbReference type="ARBA" id="ARBA00022485"/>
    </source>
</evidence>
<gene>
    <name evidence="9" type="primary">ccoG</name>
    <name evidence="9" type="ORF">ENI96_00630</name>
</gene>
<dbReference type="Gene3D" id="2.60.40.10">
    <property type="entry name" value="Immunoglobulins"/>
    <property type="match status" value="1"/>
</dbReference>
<dbReference type="InterPro" id="IPR017896">
    <property type="entry name" value="4Fe4S_Fe-S-bd"/>
</dbReference>
<feature type="transmembrane region" description="Helical" evidence="7">
    <location>
        <begin position="10"/>
        <end position="27"/>
    </location>
</feature>
<evidence type="ECO:0000256" key="7">
    <source>
        <dbReference type="SAM" id="Phobius"/>
    </source>
</evidence>
<keyword evidence="6" id="KW-0411">Iron-sulfur</keyword>
<dbReference type="GO" id="GO:0005886">
    <property type="term" value="C:plasma membrane"/>
    <property type="evidence" value="ECO:0007669"/>
    <property type="project" value="TreeGrafter"/>
</dbReference>
<evidence type="ECO:0000313" key="9">
    <source>
        <dbReference type="EMBL" id="HEB94917.1"/>
    </source>
</evidence>
<comment type="caution">
    <text evidence="9">The sequence shown here is derived from an EMBL/GenBank/DDBJ whole genome shotgun (WGS) entry which is preliminary data.</text>
</comment>
<dbReference type="GO" id="GO:0051539">
    <property type="term" value="F:4 iron, 4 sulfur cluster binding"/>
    <property type="evidence" value="ECO:0007669"/>
    <property type="project" value="UniProtKB-KW"/>
</dbReference>
<dbReference type="EMBL" id="DRKP01000007">
    <property type="protein sequence ID" value="HEB94917.1"/>
    <property type="molecule type" value="Genomic_DNA"/>
</dbReference>
<dbReference type="PANTHER" id="PTHR30176">
    <property type="entry name" value="FERREDOXIN-TYPE PROTEIN NAPH"/>
    <property type="match status" value="1"/>
</dbReference>
<name>A0A831RGS5_9GAMM</name>
<dbReference type="AlphaFoldDB" id="A0A831RGS5"/>
<dbReference type="InterPro" id="IPR032879">
    <property type="entry name" value="FixG_C"/>
</dbReference>
<feature type="domain" description="4Fe-4S ferredoxin-type" evidence="8">
    <location>
        <begin position="222"/>
        <end position="255"/>
    </location>
</feature>
<feature type="transmembrane region" description="Helical" evidence="7">
    <location>
        <begin position="54"/>
        <end position="75"/>
    </location>
</feature>
<dbReference type="Proteomes" id="UP000886251">
    <property type="component" value="Unassembled WGS sequence"/>
</dbReference>
<keyword evidence="4" id="KW-0249">Electron transport</keyword>
<dbReference type="InterPro" id="IPR013783">
    <property type="entry name" value="Ig-like_fold"/>
</dbReference>
<dbReference type="InterPro" id="IPR017900">
    <property type="entry name" value="4Fe4S_Fe_S_CS"/>
</dbReference>
<keyword evidence="1" id="KW-0813">Transport</keyword>
<evidence type="ECO:0000259" key="8">
    <source>
        <dbReference type="PROSITE" id="PS51379"/>
    </source>
</evidence>
<evidence type="ECO:0000256" key="6">
    <source>
        <dbReference type="ARBA" id="ARBA00023014"/>
    </source>
</evidence>
<dbReference type="Pfam" id="PF12801">
    <property type="entry name" value="Fer4_5"/>
    <property type="match status" value="1"/>
</dbReference>
<keyword evidence="2" id="KW-0004">4Fe-4S</keyword>
<dbReference type="PANTHER" id="PTHR30176:SF3">
    <property type="entry name" value="FERREDOXIN-TYPE PROTEIN NAPH"/>
    <property type="match status" value="1"/>
</dbReference>
<dbReference type="SUPFAM" id="SSF54862">
    <property type="entry name" value="4Fe-4S ferredoxins"/>
    <property type="match status" value="1"/>
</dbReference>
<evidence type="ECO:0000256" key="5">
    <source>
        <dbReference type="ARBA" id="ARBA00023004"/>
    </source>
</evidence>
<dbReference type="InterPro" id="IPR051684">
    <property type="entry name" value="Electron_Trans/Redox"/>
</dbReference>
<reference evidence="9" key="1">
    <citation type="journal article" date="2020" name="mSystems">
        <title>Genome- and Community-Level Interaction Insights into Carbon Utilization and Element Cycling Functions of Hydrothermarchaeota in Hydrothermal Sediment.</title>
        <authorList>
            <person name="Zhou Z."/>
            <person name="Liu Y."/>
            <person name="Xu W."/>
            <person name="Pan J."/>
            <person name="Luo Z.H."/>
            <person name="Li M."/>
        </authorList>
    </citation>
    <scope>NUCLEOTIDE SEQUENCE [LARGE SCALE GENOMIC DNA]</scope>
    <source>
        <strain evidence="9">HyVt-443</strain>
    </source>
</reference>
<proteinExistence type="predicted"/>
<dbReference type="PROSITE" id="PS00198">
    <property type="entry name" value="4FE4S_FER_1"/>
    <property type="match status" value="1"/>
</dbReference>
<accession>A0A831RGS5</accession>